<comment type="caution">
    <text evidence="1">The sequence shown here is derived from an EMBL/GenBank/DDBJ whole genome shotgun (WGS) entry which is preliminary data.</text>
</comment>
<evidence type="ECO:0000313" key="1">
    <source>
        <dbReference type="EMBL" id="EMM83577.1"/>
    </source>
</evidence>
<sequence length="39" mass="4190">MKGDFQKYKDGTGSANGVSKVLVNDAKKATAKTINDIFK</sequence>
<reference evidence="1 2" key="1">
    <citation type="submission" date="2013-01" db="EMBL/GenBank/DDBJ databases">
        <authorList>
            <person name="Harkins D.M."/>
            <person name="Durkin A.S."/>
            <person name="Brinkac L.M."/>
            <person name="Haft D.H."/>
            <person name="Selengut J.D."/>
            <person name="Sanka R."/>
            <person name="DePew J."/>
            <person name="Purushe J."/>
            <person name="Hospenthal D.R."/>
            <person name="Murray C.K."/>
            <person name="Pimentel G."/>
            <person name="Wasfy M."/>
            <person name="Parker T."/>
            <person name="Miller R.S."/>
            <person name="Vinetz J.M."/>
            <person name="Sutton G.G."/>
            <person name="Nierman W.C."/>
            <person name="Fouts D.E."/>
        </authorList>
    </citation>
    <scope>NUCLEOTIDE SEQUENCE [LARGE SCALE GENOMIC DNA]</scope>
    <source>
        <strain evidence="1 2">2006001854</strain>
    </source>
</reference>
<protein>
    <submittedName>
        <fullName evidence="1">Uncharacterized protein</fullName>
    </submittedName>
</protein>
<accession>M6GJS4</accession>
<proteinExistence type="predicted"/>
<dbReference type="AlphaFoldDB" id="M6GJS4"/>
<organism evidence="1 2">
    <name type="scientific">Leptospira interrogans str. 2006001854</name>
    <dbReference type="NCBI Taxonomy" id="1001590"/>
    <lineage>
        <taxon>Bacteria</taxon>
        <taxon>Pseudomonadati</taxon>
        <taxon>Spirochaetota</taxon>
        <taxon>Spirochaetia</taxon>
        <taxon>Leptospirales</taxon>
        <taxon>Leptospiraceae</taxon>
        <taxon>Leptospira</taxon>
    </lineage>
</organism>
<name>M6GJS4_LEPIR</name>
<evidence type="ECO:0000313" key="2">
    <source>
        <dbReference type="Proteomes" id="UP000012128"/>
    </source>
</evidence>
<gene>
    <name evidence="1" type="ORF">LEP1GSC037_0529</name>
</gene>
<dbReference type="EMBL" id="AFLW02000055">
    <property type="protein sequence ID" value="EMM83577.1"/>
    <property type="molecule type" value="Genomic_DNA"/>
</dbReference>
<dbReference type="Proteomes" id="UP000012128">
    <property type="component" value="Unassembled WGS sequence"/>
</dbReference>